<feature type="transmembrane region" description="Helical" evidence="2">
    <location>
        <begin position="7"/>
        <end position="24"/>
    </location>
</feature>
<dbReference type="EMBL" id="HBHW01018961">
    <property type="protein sequence ID" value="CAE0046613.1"/>
    <property type="molecule type" value="Transcribed_RNA"/>
</dbReference>
<evidence type="ECO:0000256" key="2">
    <source>
        <dbReference type="SAM" id="Phobius"/>
    </source>
</evidence>
<evidence type="ECO:0008006" key="4">
    <source>
        <dbReference type="Google" id="ProtNLM"/>
    </source>
</evidence>
<keyword evidence="2" id="KW-0812">Transmembrane</keyword>
<sequence>MSIDIRWLALVVGGFIFWMASFLVCQSKSSGPNAAEIGQSNSWTSRQVVRPFAVMDIAPIRPLDVRGGDVVELTLAGVPELRGGSEEVENLRLEFSESGVPFEFVRVTFRRSPNGDGFAQFIAPRVPNLQNAGNLTWALTVVHGSGRRPTTAVDETRGLRFSYLAISEVKRINTDTVALKGSFPGISRRTSVLFDGNAIINPRPIATGEQRILFSPPEQPGPSLSYPVQVRIGSVVSNTVNFTYGTDGAEPARVRIVPVVGAVLRGMSPGTITEFDVSSRSSNFTTFVAEVSGGNIAGATFQWHLEGSSSSSQLLTGSQVTLRGDSFTGGIPPYMLSVLLRTGDGSEDEDKVALFPSTRFQIGAFFQNLRLERQNGEFQIIEVVHTAVNASPESEFSYSYIWQFNGLEFGWNASSPATEAGSTSVNKLGRSFKIRSDELDPGQNQALGLKIQVEDSGEVVASYDSTVQIDVPIGNLVAVINAGELSSNVNALAAFNLTGTNSYNDSAIPSDEFPPNENMSYSWIQCEYSTTRQFSSVSKDCSQEIIGSNNSAKQFLVSSSQWQEILGEEQAVFVRLSLQVSTGMATSDVTSIVLALRNYQSTEALPTIDAFEFTDLSGRLFREETINYLSALVITPVVSGGVPDGGFFRYSASSTDLPSDAFLSAPGSYQTPNSNGTSSLAIRAGFMRPATTYNLTILYSGADSAVNSYVLNWKTIDRPQVTFQVNSTVGTENTQFVFNILPNDLNQFFKVYYRLFRSEDMSHPQFCLGGCSGNPVVTTFICAPGEYFVQAVVTDFTGSTVFTRLMRPLTGPISITLEEDLNEFASRKLRSCRLAGDDACLSMLAYCLSRNDEDSAIVDSGQTHFPSSGEVDIEVATVRQTANTTSLISRSVSTIEQIANTSVLNTNYMTSFMLSLSAFARRRESAVTDVETVNEMLSALFHMVRRAANETKLDFIGPTSRFLYDSGDLAVTLGGSDLNETDVNNSILDTDVVGSFVVPRMVLGQEPCGSSVLVNSQYDGAADSAFGNVQWNCTVVCSSQQVPALLKTDHGLLRICSNFAVEGRRSGVCFESFPDIVRLSNIQTSGFSNTTSLLKIIPVHLQVDPSELQLPASCFNVTAAMNVTDLSAVVVRGMGVSYSPQKTFPGPDVLQGQAYNVSTDSIASDEPSCDPDAEQQCPILSSFSFETNLFDVLGVHLIEATMGPTSTPTPTPTPTPEPSPGLNNGELAGVVIGGLLIGVLFIGIGLVYFCLVARRPSVAKKQPGITTDFIERDVFGRGFIVDPPRRRNVAEINGNQLELSR</sequence>
<feature type="transmembrane region" description="Helical" evidence="2">
    <location>
        <begin position="1227"/>
        <end position="1251"/>
    </location>
</feature>
<name>A0A7S2ZP22_9RHOD</name>
<feature type="region of interest" description="Disordered" evidence="1">
    <location>
        <begin position="1201"/>
        <end position="1222"/>
    </location>
</feature>
<protein>
    <recommendedName>
        <fullName evidence="4">PKD/REJ-like domain-containing protein</fullName>
    </recommendedName>
</protein>
<evidence type="ECO:0000256" key="1">
    <source>
        <dbReference type="SAM" id="MobiDB-lite"/>
    </source>
</evidence>
<organism evidence="3">
    <name type="scientific">Rhodosorus marinus</name>
    <dbReference type="NCBI Taxonomy" id="101924"/>
    <lineage>
        <taxon>Eukaryota</taxon>
        <taxon>Rhodophyta</taxon>
        <taxon>Stylonematophyceae</taxon>
        <taxon>Stylonematales</taxon>
        <taxon>Stylonemataceae</taxon>
        <taxon>Rhodosorus</taxon>
    </lineage>
</organism>
<keyword evidence="2" id="KW-0472">Membrane</keyword>
<keyword evidence="2" id="KW-1133">Transmembrane helix</keyword>
<evidence type="ECO:0000313" key="3">
    <source>
        <dbReference type="EMBL" id="CAE0046613.1"/>
    </source>
</evidence>
<feature type="compositionally biased region" description="Pro residues" evidence="1">
    <location>
        <begin position="1207"/>
        <end position="1219"/>
    </location>
</feature>
<reference evidence="3" key="1">
    <citation type="submission" date="2021-01" db="EMBL/GenBank/DDBJ databases">
        <authorList>
            <person name="Corre E."/>
            <person name="Pelletier E."/>
            <person name="Niang G."/>
            <person name="Scheremetjew M."/>
            <person name="Finn R."/>
            <person name="Kale V."/>
            <person name="Holt S."/>
            <person name="Cochrane G."/>
            <person name="Meng A."/>
            <person name="Brown T."/>
            <person name="Cohen L."/>
        </authorList>
    </citation>
    <scope>NUCLEOTIDE SEQUENCE</scope>
    <source>
        <strain evidence="3">CCMP 769</strain>
    </source>
</reference>
<gene>
    <name evidence="3" type="ORF">RMAR00112_LOCUS14592</name>
</gene>
<proteinExistence type="predicted"/>
<accession>A0A7S2ZP22</accession>